<dbReference type="PANTHER" id="PTHR43611:SF3">
    <property type="entry name" value="FLAVIN MONONUCLEOTIDE HYDROLASE 1, CHLOROPLATIC"/>
    <property type="match status" value="1"/>
</dbReference>
<dbReference type="OrthoDB" id="9797415at2"/>
<dbReference type="EMBL" id="QFRJ01000009">
    <property type="protein sequence ID" value="PWH84967.1"/>
    <property type="molecule type" value="Genomic_DNA"/>
</dbReference>
<dbReference type="Proteomes" id="UP000245370">
    <property type="component" value="Unassembled WGS sequence"/>
</dbReference>
<dbReference type="InterPro" id="IPR036412">
    <property type="entry name" value="HAD-like_sf"/>
</dbReference>
<dbReference type="PRINTS" id="PR00413">
    <property type="entry name" value="HADHALOGNASE"/>
</dbReference>
<dbReference type="CDD" id="cd02603">
    <property type="entry name" value="HAD_sEH-N_like"/>
    <property type="match status" value="1"/>
</dbReference>
<dbReference type="SFLD" id="SFLDG01129">
    <property type="entry name" value="C1.5:_HAD__Beta-PGM__Phosphata"/>
    <property type="match status" value="1"/>
</dbReference>
<dbReference type="InterPro" id="IPR023198">
    <property type="entry name" value="PGP-like_dom2"/>
</dbReference>
<dbReference type="SFLD" id="SFLDS00003">
    <property type="entry name" value="Haloacid_Dehalogenase"/>
    <property type="match status" value="1"/>
</dbReference>
<dbReference type="AlphaFoldDB" id="A0A2U2XB26"/>
<dbReference type="SUPFAM" id="SSF56784">
    <property type="entry name" value="HAD-like"/>
    <property type="match status" value="1"/>
</dbReference>
<gene>
    <name evidence="1" type="ORF">DIT68_11375</name>
</gene>
<accession>A0A2U2XB26</accession>
<comment type="caution">
    <text evidence="1">The sequence shown here is derived from an EMBL/GenBank/DDBJ whole genome shotgun (WGS) entry which is preliminary data.</text>
</comment>
<name>A0A2U2XB26_9FLAO</name>
<reference evidence="1 2" key="2">
    <citation type="submission" date="2018-05" db="EMBL/GenBank/DDBJ databases">
        <authorList>
            <person name="Lanie J.A."/>
            <person name="Ng W.-L."/>
            <person name="Kazmierczak K.M."/>
            <person name="Andrzejewski T.M."/>
            <person name="Davidsen T.M."/>
            <person name="Wayne K.J."/>
            <person name="Tettelin H."/>
            <person name="Glass J.I."/>
            <person name="Rusch D."/>
            <person name="Podicherti R."/>
            <person name="Tsui H.-C.T."/>
            <person name="Winkler M.E."/>
        </authorList>
    </citation>
    <scope>NUCLEOTIDE SEQUENCE [LARGE SCALE GENOMIC DNA]</scope>
    <source>
        <strain evidence="1 2">C305</strain>
    </source>
</reference>
<dbReference type="InterPro" id="IPR006439">
    <property type="entry name" value="HAD-SF_hydro_IA"/>
</dbReference>
<protein>
    <submittedName>
        <fullName evidence="1">Haloacid dehalogenase</fullName>
    </submittedName>
</protein>
<evidence type="ECO:0000313" key="1">
    <source>
        <dbReference type="EMBL" id="PWH84967.1"/>
    </source>
</evidence>
<sequence length="208" mass="23723">MKIKNIILDLGGVLLNLNYQLTIDAFTNLGIEDFQSLYTQANQSDLFNLLEKGKISSDEFIKRVKGYLPNTTTDKEIIDAWNAMLLDLPKERLDFLLELKSNYPTVLLSNTNTIHLDFFHNQLNSVYGEKSLAPFFKEVYFSCDMGMRKPDSEIFEALCKKEGFKPEETLFIDDSIQHVEGASSIGIQAHHLDVKNDNVIRLVRSLLA</sequence>
<dbReference type="Gene3D" id="3.40.50.1000">
    <property type="entry name" value="HAD superfamily/HAD-like"/>
    <property type="match status" value="1"/>
</dbReference>
<dbReference type="Gene3D" id="1.10.150.240">
    <property type="entry name" value="Putative phosphatase, domain 2"/>
    <property type="match status" value="1"/>
</dbReference>
<dbReference type="NCBIfam" id="TIGR01509">
    <property type="entry name" value="HAD-SF-IA-v3"/>
    <property type="match status" value="1"/>
</dbReference>
<dbReference type="InterPro" id="IPR023214">
    <property type="entry name" value="HAD_sf"/>
</dbReference>
<dbReference type="NCBIfam" id="TIGR01549">
    <property type="entry name" value="HAD-SF-IA-v1"/>
    <property type="match status" value="1"/>
</dbReference>
<dbReference type="RefSeq" id="WP_109359930.1">
    <property type="nucleotide sequence ID" value="NZ_QFRJ01000009.1"/>
</dbReference>
<keyword evidence="2" id="KW-1185">Reference proteome</keyword>
<dbReference type="Pfam" id="PF00702">
    <property type="entry name" value="Hydrolase"/>
    <property type="match status" value="1"/>
</dbReference>
<dbReference type="PANTHER" id="PTHR43611">
    <property type="entry name" value="ALPHA-D-GLUCOSE 1-PHOSPHATE PHOSPHATASE"/>
    <property type="match status" value="1"/>
</dbReference>
<proteinExistence type="predicted"/>
<organism evidence="1 2">
    <name type="scientific">Brumimicrobium oceani</name>
    <dbReference type="NCBI Taxonomy" id="2100725"/>
    <lineage>
        <taxon>Bacteria</taxon>
        <taxon>Pseudomonadati</taxon>
        <taxon>Bacteroidota</taxon>
        <taxon>Flavobacteriia</taxon>
        <taxon>Flavobacteriales</taxon>
        <taxon>Crocinitomicaceae</taxon>
        <taxon>Brumimicrobium</taxon>
    </lineage>
</organism>
<reference evidence="1 2" key="1">
    <citation type="submission" date="2018-05" db="EMBL/GenBank/DDBJ databases">
        <title>Brumimicrobium oceani sp. nov., isolated from coastal sediment.</title>
        <authorList>
            <person name="Kou Y."/>
        </authorList>
    </citation>
    <scope>NUCLEOTIDE SEQUENCE [LARGE SCALE GENOMIC DNA]</scope>
    <source>
        <strain evidence="1 2">C305</strain>
    </source>
</reference>
<evidence type="ECO:0000313" key="2">
    <source>
        <dbReference type="Proteomes" id="UP000245370"/>
    </source>
</evidence>